<dbReference type="RefSeq" id="WP_154288566.1">
    <property type="nucleotide sequence ID" value="NZ_WKJI01000004.1"/>
</dbReference>
<gene>
    <name evidence="3" type="ORF">GJJ64_14980</name>
</gene>
<reference evidence="3 4" key="1">
    <citation type="submission" date="2019-11" db="EMBL/GenBank/DDBJ databases">
        <authorList>
            <person name="Cheng Q."/>
            <person name="Yang Z."/>
        </authorList>
    </citation>
    <scope>NUCLEOTIDE SEQUENCE [LARGE SCALE GENOMIC DNA]</scope>
    <source>
        <strain evidence="3 4">HX-22-1</strain>
    </source>
</reference>
<dbReference type="PANTHER" id="PTHR38045">
    <property type="entry name" value="CHROMOSOME 1, WHOLE GENOME SHOTGUN SEQUENCE"/>
    <property type="match status" value="1"/>
</dbReference>
<dbReference type="EMBL" id="WKJI01000004">
    <property type="protein sequence ID" value="MRX48496.1"/>
    <property type="molecule type" value="Genomic_DNA"/>
</dbReference>
<dbReference type="InterPro" id="IPR032518">
    <property type="entry name" value="HepII_N"/>
</dbReference>
<organism evidence="3 4">
    <name type="scientific">Pedobacter puniceum</name>
    <dbReference type="NCBI Taxonomy" id="2666136"/>
    <lineage>
        <taxon>Bacteria</taxon>
        <taxon>Pseudomonadati</taxon>
        <taxon>Bacteroidota</taxon>
        <taxon>Sphingobacteriia</taxon>
        <taxon>Sphingobacteriales</taxon>
        <taxon>Sphingobacteriaceae</taxon>
        <taxon>Pedobacter</taxon>
    </lineage>
</organism>
<dbReference type="PROSITE" id="PS51257">
    <property type="entry name" value="PROKAR_LIPOPROTEIN"/>
    <property type="match status" value="1"/>
</dbReference>
<feature type="domain" description="Heparinase II N-terminal" evidence="2">
    <location>
        <begin position="209"/>
        <end position="285"/>
    </location>
</feature>
<dbReference type="PANTHER" id="PTHR38045:SF1">
    <property type="entry name" value="HEPARINASE II_III-LIKE PROTEIN"/>
    <property type="match status" value="1"/>
</dbReference>
<evidence type="ECO:0000313" key="3">
    <source>
        <dbReference type="EMBL" id="MRX48496.1"/>
    </source>
</evidence>
<feature type="domain" description="IPT/TIG" evidence="1">
    <location>
        <begin position="32"/>
        <end position="107"/>
    </location>
</feature>
<dbReference type="Gene3D" id="1.50.10.100">
    <property type="entry name" value="Chondroitin AC/alginate lyase"/>
    <property type="match status" value="1"/>
</dbReference>
<evidence type="ECO:0000259" key="1">
    <source>
        <dbReference type="Pfam" id="PF01833"/>
    </source>
</evidence>
<dbReference type="CDD" id="cd00603">
    <property type="entry name" value="IPT_PCSR"/>
    <property type="match status" value="1"/>
</dbReference>
<dbReference type="Gene3D" id="2.60.40.10">
    <property type="entry name" value="Immunoglobulins"/>
    <property type="match status" value="1"/>
</dbReference>
<dbReference type="AlphaFoldDB" id="A0A7K0FR68"/>
<evidence type="ECO:0000259" key="2">
    <source>
        <dbReference type="Pfam" id="PF16332"/>
    </source>
</evidence>
<dbReference type="InterPro" id="IPR008929">
    <property type="entry name" value="Chondroitin_lyas"/>
</dbReference>
<dbReference type="InterPro" id="IPR013783">
    <property type="entry name" value="Ig-like_fold"/>
</dbReference>
<protein>
    <submittedName>
        <fullName evidence="3">DUF4962 domain-containing protein</fullName>
    </submittedName>
</protein>
<dbReference type="Pfam" id="PF16332">
    <property type="entry name" value="DUF4962"/>
    <property type="match status" value="1"/>
</dbReference>
<comment type="caution">
    <text evidence="3">The sequence shown here is derived from an EMBL/GenBank/DDBJ whole genome shotgun (WGS) entry which is preliminary data.</text>
</comment>
<dbReference type="SUPFAM" id="SSF48230">
    <property type="entry name" value="Chondroitin AC/alginate lyase"/>
    <property type="match status" value="1"/>
</dbReference>
<dbReference type="SUPFAM" id="SSF81296">
    <property type="entry name" value="E set domains"/>
    <property type="match status" value="1"/>
</dbReference>
<dbReference type="Proteomes" id="UP000462931">
    <property type="component" value="Unassembled WGS sequence"/>
</dbReference>
<evidence type="ECO:0000313" key="4">
    <source>
        <dbReference type="Proteomes" id="UP000462931"/>
    </source>
</evidence>
<dbReference type="InterPro" id="IPR002909">
    <property type="entry name" value="IPT_dom"/>
</dbReference>
<proteinExistence type="predicted"/>
<name>A0A7K0FR68_9SPHI</name>
<dbReference type="Gene3D" id="2.70.98.70">
    <property type="match status" value="1"/>
</dbReference>
<dbReference type="InterPro" id="IPR014756">
    <property type="entry name" value="Ig_E-set"/>
</dbReference>
<accession>A0A7K0FR68</accession>
<keyword evidence="4" id="KW-1185">Reference proteome</keyword>
<dbReference type="Pfam" id="PF01833">
    <property type="entry name" value="TIG"/>
    <property type="match status" value="1"/>
</dbReference>
<sequence length="776" mass="84918">MRKLVYLFVVCLMLTSACKKKEVDGGQVKGLTINDFFPVSGKDSTIVTINGANFSAAANLNLITIGDFSTTPTTASVNKLVFVIPPGIPLGTYPISVKVNGVTVIASAKFTVTQTSGGSGIVSTAKLPIDAAIVNKSFMDWGKAGVHPRLLFSTTDISRIKSLALTDAFAKPTYDNIISRANTILSSPLLTYGLDGARLRINNIHTFSNDQVPFLVLAYQFTKDVRYAKRCWDQFNAMTTWPDWGGTRHFLDAGIAAKAAAMAYDGLYDYLTADQRAKLVKAVRDFVLTPGMNLIERGVGPFRWNLSNDNWNGICHGGMIMAALAMYETDAAYMSRVIALCANGTLKYIQSLDPEGASEEGMSYWSYGLSNTFQAFESMKRVLSTTYGLTDNNGFRQTGWFPYYMSGPVGTATIGDDFIYSGKANKFLSYFWFANHFNDAGLAKAHYDACMERNAASSIKMNGWLDLLYYSPQLVSQGSAASYPLFGHLEGIEYMYIHENFNSDQALYAGIHGGANDASHGHLDAGTFFIQALGETYAQGNLGAENPYPGDFFSNATPTYAASPTNSLGTIGRFSYYRVRTESKNCLVFNPDARPEQNPSGRATISKQGHDASGGYFVLDLSSCYSRDVSSYKRGMKMNRNTGIITIQDEFTPTRSSTVYWIMHSPATDGLQISSDGKTAAMNRNGKLYYAVIKSPSNATFTKIDRSETLPLYLPETVNIFSTAMANKNSANRWYGKLQIRLSGVNSATRIRVDFVKSASANTPAMADLDTWTSTN</sequence>